<feature type="coiled-coil region" evidence="4">
    <location>
        <begin position="340"/>
        <end position="367"/>
    </location>
</feature>
<evidence type="ECO:0000259" key="5">
    <source>
        <dbReference type="Pfam" id="PF24667"/>
    </source>
</evidence>
<dbReference type="GO" id="GO:0005856">
    <property type="term" value="C:cytoskeleton"/>
    <property type="evidence" value="ECO:0007669"/>
    <property type="project" value="UniProtKB-SubCell"/>
</dbReference>
<evidence type="ECO:0000313" key="7">
    <source>
        <dbReference type="Ensembl" id="ENSSRHP00000054423.1"/>
    </source>
</evidence>
<proteinExistence type="predicted"/>
<keyword evidence="2" id="KW-0963">Cytoplasm</keyword>
<reference evidence="7" key="2">
    <citation type="submission" date="2025-09" db="UniProtKB">
        <authorList>
            <consortium name="Ensembl"/>
        </authorList>
    </citation>
    <scope>IDENTIFICATION</scope>
</reference>
<reference evidence="7" key="1">
    <citation type="submission" date="2025-08" db="UniProtKB">
        <authorList>
            <consortium name="Ensembl"/>
        </authorList>
    </citation>
    <scope>IDENTIFICATION</scope>
</reference>
<dbReference type="Pfam" id="PF24671">
    <property type="entry name" value="DRC7_C"/>
    <property type="match status" value="1"/>
</dbReference>
<dbReference type="PANTHER" id="PTHR35249:SF2">
    <property type="entry name" value="DYNEIN REGULATORY COMPLEX SUBUNIT 7"/>
    <property type="match status" value="1"/>
</dbReference>
<sequence>MHVIAKPTLQVDLSKCPSSYKENSAQEKLMVAMAEDFRQQYALLYPDHKALLLCPVNECGVQKFVMRELYNWEGCASFVADYFSLELLDPPFALPKQLSSPTWVLQTQRGTCFDFSIVLCKPVVGSRTEETTGCRETSEGWTKNVSMKFRLIFVLHSHRFLLKRKFTAGFCYSTTNENFLSIESVWNHQNYWVNKQDCTFGWGLKVIQNRKAKLENSAPYLLKDGLVTKLAYKDLDCKTFANVFSPNIPCHVVHKNSNEKGLYFVFAFTSCYILCLQVDPSAKPYKNLQLYEILVELMREEENVELRIRDSEKEVLSILSSREKDSNNDLLISIYNPTRNETARRHMEEKERMAKEKKQRQKEKELDLLAPFQVRLGLPEVLRRQDALQLKTDCLNEFKQQLFNKASLIQSRIEKLQKKQLWYQKNYLNMTNEDEDDYLTYCSDAIFTIHKHRSKSVYCLCRDKERAPQYLYLALEEKDETSVSQYETPPTPDRHV</sequence>
<dbReference type="InterPro" id="IPR033551">
    <property type="entry name" value="DRC7/lobo"/>
</dbReference>
<evidence type="ECO:0000313" key="8">
    <source>
        <dbReference type="Proteomes" id="UP000472270"/>
    </source>
</evidence>
<dbReference type="Proteomes" id="UP000472270">
    <property type="component" value="Unassembled WGS sequence"/>
</dbReference>
<dbReference type="Ensembl" id="ENSSRHT00000055953.1">
    <property type="protein sequence ID" value="ENSSRHP00000054423.1"/>
    <property type="gene ID" value="ENSSRHG00000027418.1"/>
</dbReference>
<dbReference type="Pfam" id="PF24667">
    <property type="entry name" value="MORN_DRC7"/>
    <property type="match status" value="1"/>
</dbReference>
<dbReference type="GO" id="GO:0031514">
    <property type="term" value="C:motile cilium"/>
    <property type="evidence" value="ECO:0007669"/>
    <property type="project" value="TreeGrafter"/>
</dbReference>
<evidence type="ECO:0000256" key="1">
    <source>
        <dbReference type="ARBA" id="ARBA00004245"/>
    </source>
</evidence>
<dbReference type="PANTHER" id="PTHR35249">
    <property type="entry name" value="DYNEIN REGULATORY COMPLEX SUBUNIT 7"/>
    <property type="match status" value="1"/>
</dbReference>
<dbReference type="InterPro" id="IPR056291">
    <property type="entry name" value="MORN_DRC7"/>
</dbReference>
<dbReference type="AlphaFoldDB" id="A0A673JKE5"/>
<keyword evidence="3" id="KW-0206">Cytoskeleton</keyword>
<evidence type="ECO:0000256" key="4">
    <source>
        <dbReference type="SAM" id="Coils"/>
    </source>
</evidence>
<evidence type="ECO:0008006" key="9">
    <source>
        <dbReference type="Google" id="ProtNLM"/>
    </source>
</evidence>
<keyword evidence="8" id="KW-1185">Reference proteome</keyword>
<organism evidence="7 8">
    <name type="scientific">Sinocyclocheilus rhinocerous</name>
    <dbReference type="NCBI Taxonomy" id="307959"/>
    <lineage>
        <taxon>Eukaryota</taxon>
        <taxon>Metazoa</taxon>
        <taxon>Chordata</taxon>
        <taxon>Craniata</taxon>
        <taxon>Vertebrata</taxon>
        <taxon>Euteleostomi</taxon>
        <taxon>Actinopterygii</taxon>
        <taxon>Neopterygii</taxon>
        <taxon>Teleostei</taxon>
        <taxon>Ostariophysi</taxon>
        <taxon>Cypriniformes</taxon>
        <taxon>Cyprinidae</taxon>
        <taxon>Cyprininae</taxon>
        <taxon>Sinocyclocheilus</taxon>
    </lineage>
</organism>
<comment type="subcellular location">
    <subcellularLocation>
        <location evidence="1">Cytoplasm</location>
        <location evidence="1">Cytoskeleton</location>
    </subcellularLocation>
</comment>
<feature type="domain" description="Dynein regulatory complex subunit 7 MORN" evidence="5">
    <location>
        <begin position="267"/>
        <end position="331"/>
    </location>
</feature>
<keyword evidence="4" id="KW-0175">Coiled coil</keyword>
<evidence type="ECO:0000256" key="2">
    <source>
        <dbReference type="ARBA" id="ARBA00022490"/>
    </source>
</evidence>
<protein>
    <recommendedName>
        <fullName evidence="9">Coiled-coil domain-containing protein lobo homolog</fullName>
    </recommendedName>
</protein>
<evidence type="ECO:0000259" key="6">
    <source>
        <dbReference type="Pfam" id="PF24671"/>
    </source>
</evidence>
<dbReference type="InterPro" id="IPR056292">
    <property type="entry name" value="DRC7_C"/>
</dbReference>
<evidence type="ECO:0000256" key="3">
    <source>
        <dbReference type="ARBA" id="ARBA00023212"/>
    </source>
</evidence>
<feature type="domain" description="Dynein regulatory complex subunit 7 C-terminal" evidence="6">
    <location>
        <begin position="382"/>
        <end position="477"/>
    </location>
</feature>
<name>A0A673JKE5_9TELE</name>
<accession>A0A673JKE5</accession>
<dbReference type="GO" id="GO:0030317">
    <property type="term" value="P:flagellated sperm motility"/>
    <property type="evidence" value="ECO:0007669"/>
    <property type="project" value="TreeGrafter"/>
</dbReference>